<protein>
    <submittedName>
        <fullName evidence="3">Chemotaxis protein CheX</fullName>
    </submittedName>
</protein>
<dbReference type="GO" id="GO:0006935">
    <property type="term" value="P:chemotaxis"/>
    <property type="evidence" value="ECO:0007669"/>
    <property type="project" value="UniProtKB-KW"/>
</dbReference>
<organism evidence="3 4">
    <name type="scientific">Anaerovirgula multivorans</name>
    <dbReference type="NCBI Taxonomy" id="312168"/>
    <lineage>
        <taxon>Bacteria</taxon>
        <taxon>Bacillati</taxon>
        <taxon>Bacillota</taxon>
        <taxon>Clostridia</taxon>
        <taxon>Peptostreptococcales</taxon>
        <taxon>Natronincolaceae</taxon>
        <taxon>Anaerovirgula</taxon>
    </lineage>
</organism>
<evidence type="ECO:0000313" key="4">
    <source>
        <dbReference type="Proteomes" id="UP000198304"/>
    </source>
</evidence>
<dbReference type="InterPro" id="IPR038756">
    <property type="entry name" value="CheX-like"/>
</dbReference>
<dbReference type="OrthoDB" id="9788100at2"/>
<keyword evidence="4" id="KW-1185">Reference proteome</keyword>
<dbReference type="InterPro" id="IPR028051">
    <property type="entry name" value="CheX-like_dom"/>
</dbReference>
<dbReference type="AlphaFoldDB" id="A0A239BUT6"/>
<evidence type="ECO:0000313" key="3">
    <source>
        <dbReference type="EMBL" id="SNS11686.1"/>
    </source>
</evidence>
<dbReference type="SUPFAM" id="SSF103039">
    <property type="entry name" value="CheC-like"/>
    <property type="match status" value="1"/>
</dbReference>
<dbReference type="InterPro" id="IPR028976">
    <property type="entry name" value="CheC-like_sf"/>
</dbReference>
<sequence>MDVKYINPFLEAFTRTLEQLGVKDIKRGNVKKKSKFYVDLDVSTVICLKGGIQGNMALSMPQDTAKQLASTMMMDMAVPVIDDMVKSAIGELSSMIAGGASAMLTPLGVTLQISPPTVLLKPSDINPLETLAIDFETQSGKIEFNIGFAI</sequence>
<gene>
    <name evidence="3" type="ORF">SAMN05446037_1004152</name>
</gene>
<dbReference type="Gene3D" id="3.40.1550.10">
    <property type="entry name" value="CheC-like"/>
    <property type="match status" value="1"/>
</dbReference>
<dbReference type="EMBL" id="FZOJ01000004">
    <property type="protein sequence ID" value="SNS11686.1"/>
    <property type="molecule type" value="Genomic_DNA"/>
</dbReference>
<dbReference type="CDD" id="cd17906">
    <property type="entry name" value="CheX"/>
    <property type="match status" value="1"/>
</dbReference>
<dbReference type="PANTHER" id="PTHR39452:SF1">
    <property type="entry name" value="CHEY-P PHOSPHATASE CHEX"/>
    <property type="match status" value="1"/>
</dbReference>
<dbReference type="Proteomes" id="UP000198304">
    <property type="component" value="Unassembled WGS sequence"/>
</dbReference>
<dbReference type="Pfam" id="PF13690">
    <property type="entry name" value="CheX"/>
    <property type="match status" value="1"/>
</dbReference>
<accession>A0A239BUT6</accession>
<evidence type="ECO:0000259" key="2">
    <source>
        <dbReference type="Pfam" id="PF13690"/>
    </source>
</evidence>
<feature type="domain" description="Chemotaxis phosphatase CheX-like" evidence="2">
    <location>
        <begin position="42"/>
        <end position="120"/>
    </location>
</feature>
<keyword evidence="1" id="KW-0145">Chemotaxis</keyword>
<dbReference type="RefSeq" id="WP_089281933.1">
    <property type="nucleotide sequence ID" value="NZ_FZOJ01000004.1"/>
</dbReference>
<dbReference type="PANTHER" id="PTHR39452">
    <property type="entry name" value="CHEY-P PHOSPHATASE CHEX"/>
    <property type="match status" value="1"/>
</dbReference>
<name>A0A239BUT6_9FIRM</name>
<proteinExistence type="predicted"/>
<evidence type="ECO:0000256" key="1">
    <source>
        <dbReference type="ARBA" id="ARBA00022500"/>
    </source>
</evidence>
<reference evidence="3 4" key="1">
    <citation type="submission" date="2017-06" db="EMBL/GenBank/DDBJ databases">
        <authorList>
            <person name="Kim H.J."/>
            <person name="Triplett B.A."/>
        </authorList>
    </citation>
    <scope>NUCLEOTIDE SEQUENCE [LARGE SCALE GENOMIC DNA]</scope>
    <source>
        <strain evidence="3 4">SCA</strain>
    </source>
</reference>